<protein>
    <submittedName>
        <fullName evidence="2">Uncharacterized protein</fullName>
    </submittedName>
</protein>
<dbReference type="Proteomes" id="UP001233999">
    <property type="component" value="Unassembled WGS sequence"/>
</dbReference>
<organism evidence="2 3">
    <name type="scientific">Diploptera punctata</name>
    <name type="common">Pacific beetle cockroach</name>
    <dbReference type="NCBI Taxonomy" id="6984"/>
    <lineage>
        <taxon>Eukaryota</taxon>
        <taxon>Metazoa</taxon>
        <taxon>Ecdysozoa</taxon>
        <taxon>Arthropoda</taxon>
        <taxon>Hexapoda</taxon>
        <taxon>Insecta</taxon>
        <taxon>Pterygota</taxon>
        <taxon>Neoptera</taxon>
        <taxon>Polyneoptera</taxon>
        <taxon>Dictyoptera</taxon>
        <taxon>Blattodea</taxon>
        <taxon>Blaberoidea</taxon>
        <taxon>Blaberidae</taxon>
        <taxon>Diplopterinae</taxon>
        <taxon>Diploptera</taxon>
    </lineage>
</organism>
<evidence type="ECO:0000256" key="1">
    <source>
        <dbReference type="SAM" id="MobiDB-lite"/>
    </source>
</evidence>
<name>A0AAD8E8Z0_DIPPU</name>
<feature type="non-terminal residue" evidence="2">
    <location>
        <position position="56"/>
    </location>
</feature>
<feature type="compositionally biased region" description="Polar residues" evidence="1">
    <location>
        <begin position="9"/>
        <end position="19"/>
    </location>
</feature>
<accession>A0AAD8E8Z0</accession>
<keyword evidence="3" id="KW-1185">Reference proteome</keyword>
<reference evidence="2" key="1">
    <citation type="journal article" date="2023" name="IScience">
        <title>Live-bearing cockroach genome reveals convergent evolutionary mechanisms linked to viviparity in insects and beyond.</title>
        <authorList>
            <person name="Fouks B."/>
            <person name="Harrison M.C."/>
            <person name="Mikhailova A.A."/>
            <person name="Marchal E."/>
            <person name="English S."/>
            <person name="Carruthers M."/>
            <person name="Jennings E.C."/>
            <person name="Chiamaka E.L."/>
            <person name="Frigard R.A."/>
            <person name="Pippel M."/>
            <person name="Attardo G.M."/>
            <person name="Benoit J.B."/>
            <person name="Bornberg-Bauer E."/>
            <person name="Tobe S.S."/>
        </authorList>
    </citation>
    <scope>NUCLEOTIDE SEQUENCE</scope>
    <source>
        <strain evidence="2">Stay&amp;Tobe</strain>
    </source>
</reference>
<evidence type="ECO:0000313" key="3">
    <source>
        <dbReference type="Proteomes" id="UP001233999"/>
    </source>
</evidence>
<comment type="caution">
    <text evidence="2">The sequence shown here is derived from an EMBL/GenBank/DDBJ whole genome shotgun (WGS) entry which is preliminary data.</text>
</comment>
<reference evidence="2" key="2">
    <citation type="submission" date="2023-05" db="EMBL/GenBank/DDBJ databases">
        <authorList>
            <person name="Fouks B."/>
        </authorList>
    </citation>
    <scope>NUCLEOTIDE SEQUENCE</scope>
    <source>
        <strain evidence="2">Stay&amp;Tobe</strain>
        <tissue evidence="2">Testes</tissue>
    </source>
</reference>
<dbReference type="AlphaFoldDB" id="A0AAD8E8Z0"/>
<gene>
    <name evidence="2" type="ORF">L9F63_023335</name>
</gene>
<feature type="compositionally biased region" description="Basic and acidic residues" evidence="1">
    <location>
        <begin position="23"/>
        <end position="34"/>
    </location>
</feature>
<proteinExistence type="predicted"/>
<sequence>MEEVESDTDFTLSETSTPTPHRPHVDPPGRLSGDMRKHVLKTIVKSEKGKRKYPAR</sequence>
<dbReference type="EMBL" id="JASPKZ010007912">
    <property type="protein sequence ID" value="KAJ9581488.1"/>
    <property type="molecule type" value="Genomic_DNA"/>
</dbReference>
<feature type="region of interest" description="Disordered" evidence="1">
    <location>
        <begin position="1"/>
        <end position="34"/>
    </location>
</feature>
<evidence type="ECO:0000313" key="2">
    <source>
        <dbReference type="EMBL" id="KAJ9581488.1"/>
    </source>
</evidence>